<dbReference type="InterPro" id="IPR021315">
    <property type="entry name" value="Gap/Sap"/>
</dbReference>
<proteinExistence type="predicted"/>
<name>A0ABU7L6V2_9NOCA</name>
<dbReference type="RefSeq" id="WP_330132518.1">
    <property type="nucleotide sequence ID" value="NZ_JAUTXY010000002.1"/>
</dbReference>
<sequence length="221" mass="22980">MTSAIGQSLPIAVGLLLATLPMLMLSLVLITKRSTKVSYAFIGGWIAGLLVVGATVITLADVIAMSDEPTWWAGGVKLVLGIVLVLIALRKWFTRPRSDEESTVPGWMATAESMTARRAVGLGFLLAAANPKNIALVAAGAAVIAYATAQVLEQLVAVVAFAIVASLGVAAPAVIRVVLASRAERTLAAVDRWMMRHNVAITAAVLLILGVALIGNGFAEL</sequence>
<evidence type="ECO:0000313" key="2">
    <source>
        <dbReference type="EMBL" id="MEE2057270.1"/>
    </source>
</evidence>
<reference evidence="2 3" key="1">
    <citation type="submission" date="2023-07" db="EMBL/GenBank/DDBJ databases">
        <authorList>
            <person name="Girao M."/>
            <person name="Carvalho M.F."/>
        </authorList>
    </citation>
    <scope>NUCLEOTIDE SEQUENCE [LARGE SCALE GENOMIC DNA]</scope>
    <source>
        <strain evidence="2 3">YIM65754</strain>
    </source>
</reference>
<evidence type="ECO:0000256" key="1">
    <source>
        <dbReference type="SAM" id="Phobius"/>
    </source>
</evidence>
<keyword evidence="1" id="KW-0812">Transmembrane</keyword>
<protein>
    <submittedName>
        <fullName evidence="2">GAP family protein</fullName>
    </submittedName>
</protein>
<feature type="transmembrane region" description="Helical" evidence="1">
    <location>
        <begin position="71"/>
        <end position="89"/>
    </location>
</feature>
<keyword evidence="1" id="KW-0472">Membrane</keyword>
<dbReference type="EMBL" id="JAUTXY010000002">
    <property type="protein sequence ID" value="MEE2057270.1"/>
    <property type="molecule type" value="Genomic_DNA"/>
</dbReference>
<keyword evidence="3" id="KW-1185">Reference proteome</keyword>
<gene>
    <name evidence="2" type="ORF">Q7514_06985</name>
</gene>
<feature type="transmembrane region" description="Helical" evidence="1">
    <location>
        <begin position="12"/>
        <end position="30"/>
    </location>
</feature>
<accession>A0ABU7L6V2</accession>
<keyword evidence="1" id="KW-1133">Transmembrane helix</keyword>
<dbReference type="Proteomes" id="UP001336020">
    <property type="component" value="Unassembled WGS sequence"/>
</dbReference>
<dbReference type="Pfam" id="PF11139">
    <property type="entry name" value="SfLAP"/>
    <property type="match status" value="1"/>
</dbReference>
<comment type="caution">
    <text evidence="2">The sequence shown here is derived from an EMBL/GenBank/DDBJ whole genome shotgun (WGS) entry which is preliminary data.</text>
</comment>
<organism evidence="2 3">
    <name type="scientific">Rhodococcus artemisiae</name>
    <dbReference type="NCBI Taxonomy" id="714159"/>
    <lineage>
        <taxon>Bacteria</taxon>
        <taxon>Bacillati</taxon>
        <taxon>Actinomycetota</taxon>
        <taxon>Actinomycetes</taxon>
        <taxon>Mycobacteriales</taxon>
        <taxon>Nocardiaceae</taxon>
        <taxon>Rhodococcus</taxon>
    </lineage>
</organism>
<feature type="transmembrane region" description="Helical" evidence="1">
    <location>
        <begin position="122"/>
        <end position="149"/>
    </location>
</feature>
<feature type="transmembrane region" description="Helical" evidence="1">
    <location>
        <begin position="37"/>
        <end position="59"/>
    </location>
</feature>
<evidence type="ECO:0000313" key="3">
    <source>
        <dbReference type="Proteomes" id="UP001336020"/>
    </source>
</evidence>
<feature type="transmembrane region" description="Helical" evidence="1">
    <location>
        <begin position="199"/>
        <end position="219"/>
    </location>
</feature>
<feature type="transmembrane region" description="Helical" evidence="1">
    <location>
        <begin position="155"/>
        <end position="179"/>
    </location>
</feature>